<dbReference type="EMBL" id="JACSPP010000028">
    <property type="protein sequence ID" value="MBD8040750.1"/>
    <property type="molecule type" value="Genomic_DNA"/>
</dbReference>
<reference evidence="1 2" key="1">
    <citation type="submission" date="2020-08" db="EMBL/GenBank/DDBJ databases">
        <title>A Genomic Blueprint of the Chicken Gut Microbiome.</title>
        <authorList>
            <person name="Gilroy R."/>
            <person name="Ravi A."/>
            <person name="Getino M."/>
            <person name="Pursley I."/>
            <person name="Horton D.L."/>
            <person name="Alikhan N.-F."/>
            <person name="Baker D."/>
            <person name="Gharbi K."/>
            <person name="Hall N."/>
            <person name="Watson M."/>
            <person name="Adriaenssens E.M."/>
            <person name="Foster-Nyarko E."/>
            <person name="Jarju S."/>
            <person name="Secka A."/>
            <person name="Antonio M."/>
            <person name="Oren A."/>
            <person name="Chaudhuri R."/>
            <person name="La Ragione R.M."/>
            <person name="Hildebrand F."/>
            <person name="Pallen M.J."/>
        </authorList>
    </citation>
    <scope>NUCLEOTIDE SEQUENCE [LARGE SCALE GENOMIC DNA]</scope>
    <source>
        <strain evidence="1 2">Sa1CVN1</strain>
    </source>
</reference>
<sequence length="105" mass="12045">MKPEIIIQQGLKSANILLKNAQQRAAELDHLKGELVLITDANGKAFKGFFRNVEFIILGNRITARYTVSHILECNGFIMPSEHTDEVYDAVDIRKTSYKNYRYKV</sequence>
<proteinExistence type="predicted"/>
<evidence type="ECO:0000313" key="1">
    <source>
        <dbReference type="EMBL" id="MBD8040750.1"/>
    </source>
</evidence>
<dbReference type="RefSeq" id="WP_191764164.1">
    <property type="nucleotide sequence ID" value="NZ_JACSPP010000028.1"/>
</dbReference>
<gene>
    <name evidence="1" type="ORF">H9625_09950</name>
</gene>
<organism evidence="1 2">
    <name type="scientific">Phocaeicola intestinalis</name>
    <dbReference type="NCBI Taxonomy" id="2762212"/>
    <lineage>
        <taxon>Bacteria</taxon>
        <taxon>Pseudomonadati</taxon>
        <taxon>Bacteroidota</taxon>
        <taxon>Bacteroidia</taxon>
        <taxon>Bacteroidales</taxon>
        <taxon>Bacteroidaceae</taxon>
        <taxon>Phocaeicola</taxon>
    </lineage>
</organism>
<keyword evidence="2" id="KW-1185">Reference proteome</keyword>
<dbReference type="Proteomes" id="UP000620874">
    <property type="component" value="Unassembled WGS sequence"/>
</dbReference>
<comment type="caution">
    <text evidence="1">The sequence shown here is derived from an EMBL/GenBank/DDBJ whole genome shotgun (WGS) entry which is preliminary data.</text>
</comment>
<protein>
    <submittedName>
        <fullName evidence="1">Uncharacterized protein</fullName>
    </submittedName>
</protein>
<name>A0ABR8Y968_9BACT</name>
<evidence type="ECO:0000313" key="2">
    <source>
        <dbReference type="Proteomes" id="UP000620874"/>
    </source>
</evidence>
<accession>A0ABR8Y968</accession>